<dbReference type="GO" id="GO:0005886">
    <property type="term" value="C:plasma membrane"/>
    <property type="evidence" value="ECO:0007669"/>
    <property type="project" value="UniProtKB-SubCell"/>
</dbReference>
<name>A0A5C5UYE4_9BACT</name>
<evidence type="ECO:0000259" key="9">
    <source>
        <dbReference type="Pfam" id="PF00361"/>
    </source>
</evidence>
<dbReference type="AlphaFoldDB" id="A0A5C5UYE4"/>
<feature type="transmembrane region" description="Helical" evidence="7">
    <location>
        <begin position="371"/>
        <end position="393"/>
    </location>
</feature>
<evidence type="ECO:0000256" key="4">
    <source>
        <dbReference type="ARBA" id="ARBA00022692"/>
    </source>
</evidence>
<evidence type="ECO:0000313" key="11">
    <source>
        <dbReference type="Proteomes" id="UP000318878"/>
    </source>
</evidence>
<reference evidence="10 11" key="1">
    <citation type="submission" date="2019-02" db="EMBL/GenBank/DDBJ databases">
        <title>Deep-cultivation of Planctomycetes and their phenomic and genomic characterization uncovers novel biology.</title>
        <authorList>
            <person name="Wiegand S."/>
            <person name="Jogler M."/>
            <person name="Boedeker C."/>
            <person name="Pinto D."/>
            <person name="Vollmers J."/>
            <person name="Rivas-Marin E."/>
            <person name="Kohn T."/>
            <person name="Peeters S.H."/>
            <person name="Heuer A."/>
            <person name="Rast P."/>
            <person name="Oberbeckmann S."/>
            <person name="Bunk B."/>
            <person name="Jeske O."/>
            <person name="Meyerdierks A."/>
            <person name="Storesund J.E."/>
            <person name="Kallscheuer N."/>
            <person name="Luecker S."/>
            <person name="Lage O.M."/>
            <person name="Pohl T."/>
            <person name="Merkel B.J."/>
            <person name="Hornburger P."/>
            <person name="Mueller R.-W."/>
            <person name="Bruemmer F."/>
            <person name="Labrenz M."/>
            <person name="Spormann A.M."/>
            <person name="Op Den Camp H."/>
            <person name="Overmann J."/>
            <person name="Amann R."/>
            <person name="Jetten M.S.M."/>
            <person name="Mascher T."/>
            <person name="Medema M.H."/>
            <person name="Devos D.P."/>
            <person name="Kaster A.-K."/>
            <person name="Ovreas L."/>
            <person name="Rohde M."/>
            <person name="Galperin M.Y."/>
            <person name="Jogler C."/>
        </authorList>
    </citation>
    <scope>NUCLEOTIDE SEQUENCE [LARGE SCALE GENOMIC DNA]</scope>
    <source>
        <strain evidence="10 11">Enr8</strain>
    </source>
</reference>
<dbReference type="GO" id="GO:0008137">
    <property type="term" value="F:NADH dehydrogenase (ubiquinone) activity"/>
    <property type="evidence" value="ECO:0007669"/>
    <property type="project" value="InterPro"/>
</dbReference>
<dbReference type="GO" id="GO:0003954">
    <property type="term" value="F:NADH dehydrogenase activity"/>
    <property type="evidence" value="ECO:0007669"/>
    <property type="project" value="TreeGrafter"/>
</dbReference>
<dbReference type="InterPro" id="IPR001750">
    <property type="entry name" value="ND/Mrp_TM"/>
</dbReference>
<dbReference type="GO" id="GO:0012505">
    <property type="term" value="C:endomembrane system"/>
    <property type="evidence" value="ECO:0007669"/>
    <property type="project" value="UniProtKB-SubCell"/>
</dbReference>
<keyword evidence="10" id="KW-0560">Oxidoreductase</keyword>
<feature type="transmembrane region" description="Helical" evidence="7">
    <location>
        <begin position="249"/>
        <end position="267"/>
    </location>
</feature>
<feature type="transmembrane region" description="Helical" evidence="7">
    <location>
        <begin position="212"/>
        <end position="229"/>
    </location>
</feature>
<dbReference type="EMBL" id="SJPF01000005">
    <property type="protein sequence ID" value="TWT30663.1"/>
    <property type="molecule type" value="Genomic_DNA"/>
</dbReference>
<proteinExistence type="inferred from homology"/>
<evidence type="ECO:0000256" key="1">
    <source>
        <dbReference type="ARBA" id="ARBA00004127"/>
    </source>
</evidence>
<feature type="transmembrane region" description="Helical" evidence="7">
    <location>
        <begin position="178"/>
        <end position="200"/>
    </location>
</feature>
<evidence type="ECO:0000256" key="2">
    <source>
        <dbReference type="ARBA" id="ARBA00022448"/>
    </source>
</evidence>
<keyword evidence="3 7" id="KW-1003">Cell membrane</keyword>
<dbReference type="GO" id="GO:0015990">
    <property type="term" value="P:electron transport coupled proton transport"/>
    <property type="evidence" value="ECO:0007669"/>
    <property type="project" value="TreeGrafter"/>
</dbReference>
<keyword evidence="4 7" id="KW-0812">Transmembrane</keyword>
<feature type="transmembrane region" description="Helical" evidence="7">
    <location>
        <begin position="405"/>
        <end position="423"/>
    </location>
</feature>
<evidence type="ECO:0000256" key="8">
    <source>
        <dbReference type="RuleBase" id="RU000320"/>
    </source>
</evidence>
<dbReference type="GO" id="GO:0042773">
    <property type="term" value="P:ATP synthesis coupled electron transport"/>
    <property type="evidence" value="ECO:0007669"/>
    <property type="project" value="InterPro"/>
</dbReference>
<protein>
    <recommendedName>
        <fullName evidence="7">Probable inorganic carbon transporter subunit DabB</fullName>
    </recommendedName>
</protein>
<feature type="transmembrane region" description="Helical" evidence="7">
    <location>
        <begin position="6"/>
        <end position="25"/>
    </location>
</feature>
<dbReference type="PANTHER" id="PTHR42829:SF1">
    <property type="entry name" value="INORGANIC CARBON TRANSPORTER SUBUNIT DABB-RELATED"/>
    <property type="match status" value="1"/>
</dbReference>
<organism evidence="10 11">
    <name type="scientific">Blastopirellula retiformator</name>
    <dbReference type="NCBI Taxonomy" id="2527970"/>
    <lineage>
        <taxon>Bacteria</taxon>
        <taxon>Pseudomonadati</taxon>
        <taxon>Planctomycetota</taxon>
        <taxon>Planctomycetia</taxon>
        <taxon>Pirellulales</taxon>
        <taxon>Pirellulaceae</taxon>
        <taxon>Blastopirellula</taxon>
    </lineage>
</organism>
<dbReference type="HAMAP" id="MF_00862">
    <property type="entry name" value="DabB"/>
    <property type="match status" value="1"/>
</dbReference>
<gene>
    <name evidence="10" type="primary">nuoL_2</name>
    <name evidence="7" type="synonym">dabB</name>
    <name evidence="10" type="ORF">Enr8_41840</name>
</gene>
<feature type="transmembrane region" description="Helical" evidence="7">
    <location>
        <begin position="279"/>
        <end position="299"/>
    </location>
</feature>
<feature type="transmembrane region" description="Helical" evidence="7">
    <location>
        <begin position="37"/>
        <end position="58"/>
    </location>
</feature>
<comment type="function">
    <text evidence="7">Part of an energy-coupled inorganic carbon pump.</text>
</comment>
<keyword evidence="5 7" id="KW-1133">Transmembrane helix</keyword>
<dbReference type="OrthoDB" id="9807568at2"/>
<keyword evidence="11" id="KW-1185">Reference proteome</keyword>
<evidence type="ECO:0000256" key="6">
    <source>
        <dbReference type="ARBA" id="ARBA00023136"/>
    </source>
</evidence>
<comment type="subcellular location">
    <subcellularLocation>
        <location evidence="7">Cell membrane</location>
        <topology evidence="7">Multi-pass membrane protein</topology>
    </subcellularLocation>
    <subcellularLocation>
        <location evidence="1">Endomembrane system</location>
        <topology evidence="1">Multi-pass membrane protein</topology>
    </subcellularLocation>
    <subcellularLocation>
        <location evidence="8">Membrane</location>
        <topology evidence="8">Multi-pass membrane protein</topology>
    </subcellularLocation>
</comment>
<feature type="transmembrane region" description="Helical" evidence="7">
    <location>
        <begin position="319"/>
        <end position="341"/>
    </location>
</feature>
<feature type="transmembrane region" description="Helical" evidence="7">
    <location>
        <begin position="468"/>
        <end position="492"/>
    </location>
</feature>
<evidence type="ECO:0000256" key="3">
    <source>
        <dbReference type="ARBA" id="ARBA00022475"/>
    </source>
</evidence>
<feature type="transmembrane region" description="Helical" evidence="7">
    <location>
        <begin position="435"/>
        <end position="456"/>
    </location>
</feature>
<dbReference type="InterPro" id="IPR003945">
    <property type="entry name" value="NU5C-like"/>
</dbReference>
<comment type="subunit">
    <text evidence="7">Forms a complex with DabA.</text>
</comment>
<comment type="similarity">
    <text evidence="7">Belongs to the inorganic carbon transporter (TC 9.A.2) DabB family.</text>
</comment>
<keyword evidence="2 7" id="KW-0813">Transport</keyword>
<comment type="caution">
    <text evidence="10">The sequence shown here is derived from an EMBL/GenBank/DDBJ whole genome shotgun (WGS) entry which is preliminary data.</text>
</comment>
<feature type="domain" description="NADH:quinone oxidoreductase/Mrp antiporter transmembrane" evidence="9">
    <location>
        <begin position="132"/>
        <end position="359"/>
    </location>
</feature>
<dbReference type="PRINTS" id="PR01434">
    <property type="entry name" value="NADHDHGNASE5"/>
</dbReference>
<dbReference type="InterPro" id="IPR046396">
    <property type="entry name" value="Transporter_DabB"/>
</dbReference>
<dbReference type="PANTHER" id="PTHR42829">
    <property type="entry name" value="NADH-UBIQUINONE OXIDOREDUCTASE CHAIN 5"/>
    <property type="match status" value="1"/>
</dbReference>
<evidence type="ECO:0000313" key="10">
    <source>
        <dbReference type="EMBL" id="TWT30663.1"/>
    </source>
</evidence>
<sequence length="533" mass="57560">MGCYSAILTSAILLLITPGLIPSGWANRHAVAMRRMAIFLAATSFTLIVCGVALLLKFGPMERNAAIESSTSLLGSGFYWDALSATMALLIGAVGWTILGFACRNLDGEATQGRFLRWTLFTLGSVLMLVVSGNLLVVLFAWTLTSFGLHQLLRHYGDRNWAVWTARKKFVISRLGDLFLLAAIWLTYHEFGSFGFAEIFASADHARRMGDATWSITIISTLYVLGAMTKSAQFPFHTWLPDTLETPTAVSALMHAGIINAGGFLIIRLSPVVSLSPVALGFLAFVGGFTALLGGVMMLTQSSIKRQLAYSTIAQMGFMMLQCGLGAFSTAMLHLVAHSIYKAYAFLRSGSALEEAGRTDPKLLTDRKLSFRLAATAGAILVSAVICTAIAWLFQLDLTQKSGGLVLGIVLVLALATLLVRSFATGSMQISLQSVGIATLVAGCYFAAFIAMNAWLGTSVAHPSPGDTLTQAFSIVPLSIGFVGLFALESILSWTERNRMLQIFYVHSLNGFYLDIPARRLTGIFWARFNPVP</sequence>
<feature type="transmembrane region" description="Helical" evidence="7">
    <location>
        <begin position="78"/>
        <end position="103"/>
    </location>
</feature>
<accession>A0A5C5UYE4</accession>
<feature type="transmembrane region" description="Helical" evidence="7">
    <location>
        <begin position="115"/>
        <end position="142"/>
    </location>
</feature>
<keyword evidence="6 7" id="KW-0472">Membrane</keyword>
<dbReference type="Pfam" id="PF00361">
    <property type="entry name" value="Proton_antipo_M"/>
    <property type="match status" value="1"/>
</dbReference>
<evidence type="ECO:0000256" key="7">
    <source>
        <dbReference type="HAMAP-Rule" id="MF_00862"/>
    </source>
</evidence>
<evidence type="ECO:0000256" key="5">
    <source>
        <dbReference type="ARBA" id="ARBA00022989"/>
    </source>
</evidence>
<dbReference type="Proteomes" id="UP000318878">
    <property type="component" value="Unassembled WGS sequence"/>
</dbReference>